<dbReference type="Proteomes" id="UP001500469">
    <property type="component" value="Unassembled WGS sequence"/>
</dbReference>
<dbReference type="Pfam" id="PF00884">
    <property type="entry name" value="Sulfatase"/>
    <property type="match status" value="1"/>
</dbReference>
<evidence type="ECO:0000256" key="2">
    <source>
        <dbReference type="ARBA" id="ARBA00022723"/>
    </source>
</evidence>
<proteinExistence type="inferred from homology"/>
<reference evidence="7 8" key="1">
    <citation type="journal article" date="2019" name="Int. J. Syst. Evol. Microbiol.">
        <title>The Global Catalogue of Microorganisms (GCM) 10K type strain sequencing project: providing services to taxonomists for standard genome sequencing and annotation.</title>
        <authorList>
            <consortium name="The Broad Institute Genomics Platform"/>
            <consortium name="The Broad Institute Genome Sequencing Center for Infectious Disease"/>
            <person name="Wu L."/>
            <person name="Ma J."/>
        </authorList>
    </citation>
    <scope>NUCLEOTIDE SEQUENCE [LARGE SCALE GENOMIC DNA]</scope>
    <source>
        <strain evidence="7 8">JCM 16112</strain>
    </source>
</reference>
<comment type="similarity">
    <text evidence="1">Belongs to the sulfatase family.</text>
</comment>
<dbReference type="InterPro" id="IPR000917">
    <property type="entry name" value="Sulfatase_N"/>
</dbReference>
<evidence type="ECO:0000256" key="4">
    <source>
        <dbReference type="ARBA" id="ARBA00022837"/>
    </source>
</evidence>
<dbReference type="InterPro" id="IPR024607">
    <property type="entry name" value="Sulfatase_CS"/>
</dbReference>
<evidence type="ECO:0000313" key="7">
    <source>
        <dbReference type="EMBL" id="GAA0877316.1"/>
    </source>
</evidence>
<evidence type="ECO:0000313" key="8">
    <source>
        <dbReference type="Proteomes" id="UP001500469"/>
    </source>
</evidence>
<keyword evidence="2" id="KW-0479">Metal-binding</keyword>
<keyword evidence="3" id="KW-0378">Hydrolase</keyword>
<dbReference type="InterPro" id="IPR017850">
    <property type="entry name" value="Alkaline_phosphatase_core_sf"/>
</dbReference>
<protein>
    <recommendedName>
        <fullName evidence="6">Sulfatase N-terminal domain-containing protein</fullName>
    </recommendedName>
</protein>
<keyword evidence="4" id="KW-0106">Calcium</keyword>
<comment type="caution">
    <text evidence="7">The sequence shown here is derived from an EMBL/GenBank/DDBJ whole genome shotgun (WGS) entry which is preliminary data.</text>
</comment>
<dbReference type="SUPFAM" id="SSF53649">
    <property type="entry name" value="Alkaline phosphatase-like"/>
    <property type="match status" value="1"/>
</dbReference>
<sequence length="463" mass="52110">MKTIAFFLFFVLSAGAIAQNRAASDKPNIIVILTDDQGYKDVGFNGSTEILTPGIDRIAKNGVVFTSGYVSYAVCGPSRAGLLTGRYQDKFGFAKNPLLAPKDPTQGLPLSEETMADLLKKGGYTTAAFGKWHMGAHQDLRPNKRGFDEFYGFLSGGHNYFPEDWVLADIEQAKTQIDGYRTKLLHNTTRVEEKEYLTDALSREAVEFVEKHQKDPFFIYLAYNAPHTPLQATEKYLQRFSHIQDKKRRTYAAMVSAVDDGVGTLLDKLEELGIDDNTVVFFLSDNGGPTPHNASDNSPLRGFKGDFFEGGVRVPFAVQWKGVIPSGIRYHHPVISLDIFSTAAALSQTAPKNELDGVNLIPYLTGENRDFPHQELYWRNHDANKFAIRTVDSKQIMQKDEIYLFDIQKDISEKVNLAASQAERVRAVEKLIEQWKTTLMEPLFMGLSEDKKYSELHPDRFNK</sequence>
<dbReference type="RefSeq" id="WP_343848016.1">
    <property type="nucleotide sequence ID" value="NZ_BAAAFI010000002.1"/>
</dbReference>
<dbReference type="PANTHER" id="PTHR42693:SF53">
    <property type="entry name" value="ENDO-4-O-SULFATASE"/>
    <property type="match status" value="1"/>
</dbReference>
<feature type="domain" description="Sulfatase N-terminal" evidence="6">
    <location>
        <begin position="27"/>
        <end position="346"/>
    </location>
</feature>
<keyword evidence="8" id="KW-1185">Reference proteome</keyword>
<dbReference type="Gene3D" id="3.30.1120.10">
    <property type="match status" value="1"/>
</dbReference>
<gene>
    <name evidence="7" type="ORF">GCM10009119_02840</name>
</gene>
<keyword evidence="5" id="KW-0732">Signal</keyword>
<feature type="chain" id="PRO_5047237898" description="Sulfatase N-terminal domain-containing protein" evidence="5">
    <location>
        <begin position="19"/>
        <end position="463"/>
    </location>
</feature>
<evidence type="ECO:0000259" key="6">
    <source>
        <dbReference type="Pfam" id="PF00884"/>
    </source>
</evidence>
<accession>A0ABN1MV96</accession>
<organism evidence="7 8">
    <name type="scientific">Algoriphagus jejuensis</name>
    <dbReference type="NCBI Taxonomy" id="419934"/>
    <lineage>
        <taxon>Bacteria</taxon>
        <taxon>Pseudomonadati</taxon>
        <taxon>Bacteroidota</taxon>
        <taxon>Cytophagia</taxon>
        <taxon>Cytophagales</taxon>
        <taxon>Cyclobacteriaceae</taxon>
        <taxon>Algoriphagus</taxon>
    </lineage>
</organism>
<evidence type="ECO:0000256" key="3">
    <source>
        <dbReference type="ARBA" id="ARBA00022801"/>
    </source>
</evidence>
<name>A0ABN1MV96_9BACT</name>
<dbReference type="Gene3D" id="3.40.720.10">
    <property type="entry name" value="Alkaline Phosphatase, subunit A"/>
    <property type="match status" value="1"/>
</dbReference>
<evidence type="ECO:0000256" key="5">
    <source>
        <dbReference type="SAM" id="SignalP"/>
    </source>
</evidence>
<feature type="signal peptide" evidence="5">
    <location>
        <begin position="1"/>
        <end position="18"/>
    </location>
</feature>
<evidence type="ECO:0000256" key="1">
    <source>
        <dbReference type="ARBA" id="ARBA00008779"/>
    </source>
</evidence>
<dbReference type="PANTHER" id="PTHR42693">
    <property type="entry name" value="ARYLSULFATASE FAMILY MEMBER"/>
    <property type="match status" value="1"/>
</dbReference>
<dbReference type="InterPro" id="IPR050738">
    <property type="entry name" value="Sulfatase"/>
</dbReference>
<dbReference type="PROSITE" id="PS00523">
    <property type="entry name" value="SULFATASE_1"/>
    <property type="match status" value="1"/>
</dbReference>
<dbReference type="EMBL" id="BAAAFI010000002">
    <property type="protein sequence ID" value="GAA0877316.1"/>
    <property type="molecule type" value="Genomic_DNA"/>
</dbReference>